<evidence type="ECO:0000259" key="15">
    <source>
        <dbReference type="Pfam" id="PF00278"/>
    </source>
</evidence>
<protein>
    <recommendedName>
        <fullName evidence="11 12">Diaminopimelate decarboxylase</fullName>
        <shortName evidence="12">DAP decarboxylase</shortName>
        <shortName evidence="12">DAPDC</shortName>
        <ecNumber evidence="10 12">4.1.1.20</ecNumber>
    </recommendedName>
</protein>
<accession>A0A8J2ZV85</accession>
<dbReference type="EC" id="4.1.1.20" evidence="10 12"/>
<keyword evidence="5 12" id="KW-0457">Lysine biosynthesis</keyword>
<evidence type="ECO:0000256" key="1">
    <source>
        <dbReference type="ARBA" id="ARBA00001933"/>
    </source>
</evidence>
<evidence type="ECO:0000256" key="6">
    <source>
        <dbReference type="ARBA" id="ARBA00023239"/>
    </source>
</evidence>
<dbReference type="SUPFAM" id="SSF51419">
    <property type="entry name" value="PLP-binding barrel"/>
    <property type="match status" value="1"/>
</dbReference>
<dbReference type="SUPFAM" id="SSF50621">
    <property type="entry name" value="Alanine racemase C-terminal domain-like"/>
    <property type="match status" value="1"/>
</dbReference>
<evidence type="ECO:0000256" key="10">
    <source>
        <dbReference type="ARBA" id="ARBA00066427"/>
    </source>
</evidence>
<feature type="domain" description="Orn/DAP/Arg decarboxylase 2 C-terminal" evidence="15">
    <location>
        <begin position="32"/>
        <end position="386"/>
    </location>
</feature>
<keyword evidence="3 12" id="KW-0210">Decarboxylase</keyword>
<gene>
    <name evidence="12 17" type="primary">lysA</name>
    <name evidence="17" type="ORF">GCM10007096_13750</name>
</gene>
<dbReference type="UniPathway" id="UPA00034">
    <property type="reaction ID" value="UER00027"/>
</dbReference>
<comment type="pathway">
    <text evidence="8 12 14">Amino-acid biosynthesis; L-lysine biosynthesis via DAP pathway; L-lysine from DL-2,6-diaminopimelate: step 1/1.</text>
</comment>
<comment type="similarity">
    <text evidence="9 12">Belongs to the Orn/Lys/Arg decarboxylase class-II family. LysA subfamily.</text>
</comment>
<dbReference type="PANTHER" id="PTHR43727:SF2">
    <property type="entry name" value="GROUP IV DECARBOXYLASE"/>
    <property type="match status" value="1"/>
</dbReference>
<feature type="active site" description="Proton donor" evidence="13">
    <location>
        <position position="359"/>
    </location>
</feature>
<feature type="binding site" evidence="12">
    <location>
        <position position="291"/>
    </location>
    <ligand>
        <name>substrate</name>
    </ligand>
</feature>
<dbReference type="Pfam" id="PF00278">
    <property type="entry name" value="Orn_DAP_Arg_deC"/>
    <property type="match status" value="1"/>
</dbReference>
<evidence type="ECO:0000256" key="3">
    <source>
        <dbReference type="ARBA" id="ARBA00022793"/>
    </source>
</evidence>
<dbReference type="Gene3D" id="3.20.20.10">
    <property type="entry name" value="Alanine racemase"/>
    <property type="match status" value="1"/>
</dbReference>
<evidence type="ECO:0000256" key="12">
    <source>
        <dbReference type="HAMAP-Rule" id="MF_02120"/>
    </source>
</evidence>
<dbReference type="EMBL" id="BMFV01000007">
    <property type="protein sequence ID" value="GGH79188.1"/>
    <property type="molecule type" value="Genomic_DNA"/>
</dbReference>
<feature type="binding site" evidence="12">
    <location>
        <position position="388"/>
    </location>
    <ligand>
        <name>pyridoxal 5'-phosphate</name>
        <dbReference type="ChEBI" id="CHEBI:597326"/>
    </ligand>
</feature>
<reference evidence="17" key="1">
    <citation type="journal article" date="2014" name="Int. J. Syst. Evol. Microbiol.">
        <title>Complete genome sequence of Corynebacterium casei LMG S-19264T (=DSM 44701T), isolated from a smear-ripened cheese.</title>
        <authorList>
            <consortium name="US DOE Joint Genome Institute (JGI-PGF)"/>
            <person name="Walter F."/>
            <person name="Albersmeier A."/>
            <person name="Kalinowski J."/>
            <person name="Ruckert C."/>
        </authorList>
    </citation>
    <scope>NUCLEOTIDE SEQUENCE</scope>
    <source>
        <strain evidence="17">CGMCC 1.12777</strain>
    </source>
</reference>
<comment type="caution">
    <text evidence="17">The sequence shown here is derived from an EMBL/GenBank/DDBJ whole genome shotgun (WGS) entry which is preliminary data.</text>
</comment>
<dbReference type="InterPro" id="IPR029066">
    <property type="entry name" value="PLP-binding_barrel"/>
</dbReference>
<dbReference type="NCBIfam" id="TIGR01048">
    <property type="entry name" value="lysA"/>
    <property type="match status" value="1"/>
</dbReference>
<evidence type="ECO:0000256" key="5">
    <source>
        <dbReference type="ARBA" id="ARBA00023154"/>
    </source>
</evidence>
<dbReference type="GO" id="GO:0009089">
    <property type="term" value="P:lysine biosynthetic process via diaminopimelate"/>
    <property type="evidence" value="ECO:0007669"/>
    <property type="project" value="UniProtKB-UniRule"/>
</dbReference>
<feature type="binding site" evidence="12">
    <location>
        <position position="332"/>
    </location>
    <ligand>
        <name>substrate</name>
    </ligand>
</feature>
<dbReference type="AlphaFoldDB" id="A0A8J2ZV85"/>
<comment type="function">
    <text evidence="12">Specifically catalyzes the decarboxylation of meso-diaminopimelate (meso-DAP) to L-lysine.</text>
</comment>
<keyword evidence="6 12" id="KW-0456">Lyase</keyword>
<dbReference type="CDD" id="cd06828">
    <property type="entry name" value="PLPDE_III_DapDC"/>
    <property type="match status" value="1"/>
</dbReference>
<feature type="binding site" evidence="12">
    <location>
        <position position="328"/>
    </location>
    <ligand>
        <name>substrate</name>
    </ligand>
</feature>
<feature type="binding site" evidence="12">
    <location>
        <position position="246"/>
    </location>
    <ligand>
        <name>pyridoxal 5'-phosphate</name>
        <dbReference type="ChEBI" id="CHEBI:597326"/>
    </ligand>
</feature>
<dbReference type="PANTHER" id="PTHR43727">
    <property type="entry name" value="DIAMINOPIMELATE DECARBOXYLASE"/>
    <property type="match status" value="1"/>
</dbReference>
<dbReference type="Pfam" id="PF02784">
    <property type="entry name" value="Orn_Arg_deC_N"/>
    <property type="match status" value="1"/>
</dbReference>
<dbReference type="GO" id="GO:0008836">
    <property type="term" value="F:diaminopimelate decarboxylase activity"/>
    <property type="evidence" value="ECO:0007669"/>
    <property type="project" value="UniProtKB-UniRule"/>
</dbReference>
<evidence type="ECO:0000259" key="16">
    <source>
        <dbReference type="Pfam" id="PF02784"/>
    </source>
</evidence>
<dbReference type="FunFam" id="3.20.20.10:FF:000003">
    <property type="entry name" value="Diaminopimelate decarboxylase"/>
    <property type="match status" value="1"/>
</dbReference>
<dbReference type="GO" id="GO:0030170">
    <property type="term" value="F:pyridoxal phosphate binding"/>
    <property type="evidence" value="ECO:0007669"/>
    <property type="project" value="UniProtKB-UniRule"/>
</dbReference>
<evidence type="ECO:0000256" key="2">
    <source>
        <dbReference type="ARBA" id="ARBA00022605"/>
    </source>
</evidence>
<evidence type="ECO:0000256" key="7">
    <source>
        <dbReference type="ARBA" id="ARBA00050464"/>
    </source>
</evidence>
<dbReference type="RefSeq" id="WP_188496658.1">
    <property type="nucleotide sequence ID" value="NZ_BMFV01000007.1"/>
</dbReference>
<dbReference type="InterPro" id="IPR002986">
    <property type="entry name" value="DAP_deCOOHase_LysA"/>
</dbReference>
<keyword evidence="2 12" id="KW-0028">Amino-acid biosynthesis</keyword>
<dbReference type="Proteomes" id="UP000656813">
    <property type="component" value="Unassembled WGS sequence"/>
</dbReference>
<dbReference type="InterPro" id="IPR022643">
    <property type="entry name" value="De-COase2_C"/>
</dbReference>
<comment type="cofactor">
    <cofactor evidence="1 12 13 14">
        <name>pyridoxal 5'-phosphate</name>
        <dbReference type="ChEBI" id="CHEBI:597326"/>
    </cofactor>
</comment>
<dbReference type="PRINTS" id="PR01179">
    <property type="entry name" value="ODADCRBXLASE"/>
</dbReference>
<evidence type="ECO:0000256" key="8">
    <source>
        <dbReference type="ARBA" id="ARBA00060643"/>
    </source>
</evidence>
<feature type="modified residue" description="N6-(pyridoxal phosphate)lysine" evidence="12 13">
    <location>
        <position position="64"/>
    </location>
</feature>
<comment type="subunit">
    <text evidence="12">Homodimer.</text>
</comment>
<evidence type="ECO:0000256" key="14">
    <source>
        <dbReference type="RuleBase" id="RU003738"/>
    </source>
</evidence>
<feature type="binding site" evidence="12">
    <location>
        <position position="360"/>
    </location>
    <ligand>
        <name>substrate</name>
    </ligand>
</feature>
<dbReference type="HAMAP" id="MF_02120">
    <property type="entry name" value="LysA"/>
    <property type="match status" value="1"/>
</dbReference>
<reference evidence="17" key="2">
    <citation type="submission" date="2020-09" db="EMBL/GenBank/DDBJ databases">
        <authorList>
            <person name="Sun Q."/>
            <person name="Zhou Y."/>
        </authorList>
    </citation>
    <scope>NUCLEOTIDE SEQUENCE</scope>
    <source>
        <strain evidence="17">CGMCC 1.12777</strain>
    </source>
</reference>
<proteinExistence type="inferred from homology"/>
<keyword evidence="4 12" id="KW-0663">Pyridoxal phosphate</keyword>
<sequence>MRGTQTINHKNHLEIGGVDTVTLAEKYGTPLYVYDVETIRAKSRAFKAAFDHYPINYKVAYASKAFSSVAMVQLAAELDLALDVVSGGELYTALVAGYPSENIHFHGNNKSEQEIKMSIEHHIGAIVVDNFSELEMVKNISEMEQKQVKVLLRMTPGVEAHTHEYITTGQMDSKFGFDLMNGEVKRAIQFALEAKTIELCGLHSHIGSQIFDVNGFIHAIQRVYDHIAIWHKELNYTPDILNVGGGFGIAYTKKDEPQPVETLIRSIVETVIAEAEKHELGLPEIWIEPGRSIVGEAGTTLYTVGTQKNIPNVRKYITVDGGMSDNLRPALYQAEYEAIIANRAGELPEEHVAVAGKLCESGDILIQDIELPVAERGDLLAVFCTGAYGYSMSNNYNRLPRPAVVFVEEGQDQLVIKRETYEDLLQFDLSLQTPIKEK</sequence>
<feature type="domain" description="Orn/DAP/Arg decarboxylase 2 N-terminal" evidence="16">
    <location>
        <begin position="38"/>
        <end position="294"/>
    </location>
</feature>
<organism evidence="17 18">
    <name type="scientific">Pullulanibacillus pueri</name>
    <dbReference type="NCBI Taxonomy" id="1437324"/>
    <lineage>
        <taxon>Bacteria</taxon>
        <taxon>Bacillati</taxon>
        <taxon>Bacillota</taxon>
        <taxon>Bacilli</taxon>
        <taxon>Bacillales</taxon>
        <taxon>Sporolactobacillaceae</taxon>
        <taxon>Pullulanibacillus</taxon>
    </lineage>
</organism>
<keyword evidence="18" id="KW-1185">Reference proteome</keyword>
<evidence type="ECO:0000256" key="9">
    <source>
        <dbReference type="ARBA" id="ARBA00060983"/>
    </source>
</evidence>
<evidence type="ECO:0000313" key="17">
    <source>
        <dbReference type="EMBL" id="GGH79188.1"/>
    </source>
</evidence>
<evidence type="ECO:0000256" key="13">
    <source>
        <dbReference type="PIRSR" id="PIRSR600183-50"/>
    </source>
</evidence>
<feature type="binding site" evidence="12">
    <location>
        <position position="388"/>
    </location>
    <ligand>
        <name>substrate</name>
    </ligand>
</feature>
<evidence type="ECO:0000256" key="11">
    <source>
        <dbReference type="ARBA" id="ARBA00074972"/>
    </source>
</evidence>
<name>A0A8J2ZV85_9BACL</name>
<evidence type="ECO:0000256" key="4">
    <source>
        <dbReference type="ARBA" id="ARBA00022898"/>
    </source>
</evidence>
<dbReference type="InterPro" id="IPR022644">
    <property type="entry name" value="De-COase2_N"/>
</dbReference>
<dbReference type="InterPro" id="IPR009006">
    <property type="entry name" value="Ala_racemase/Decarboxylase_C"/>
</dbReference>
<dbReference type="FunFam" id="2.40.37.10:FF:000003">
    <property type="entry name" value="Diaminopimelate decarboxylase"/>
    <property type="match status" value="1"/>
</dbReference>
<feature type="binding site" evidence="12">
    <location>
        <begin position="288"/>
        <end position="291"/>
    </location>
    <ligand>
        <name>pyridoxal 5'-phosphate</name>
        <dbReference type="ChEBI" id="CHEBI:597326"/>
    </ligand>
</feature>
<comment type="catalytic activity">
    <reaction evidence="7 12 14">
        <text>meso-2,6-diaminopimelate + H(+) = L-lysine + CO2</text>
        <dbReference type="Rhea" id="RHEA:15101"/>
        <dbReference type="ChEBI" id="CHEBI:15378"/>
        <dbReference type="ChEBI" id="CHEBI:16526"/>
        <dbReference type="ChEBI" id="CHEBI:32551"/>
        <dbReference type="ChEBI" id="CHEBI:57791"/>
        <dbReference type="EC" id="4.1.1.20"/>
    </reaction>
</comment>
<dbReference type="InterPro" id="IPR000183">
    <property type="entry name" value="Orn/DAP/Arg_de-COase"/>
</dbReference>
<dbReference type="Gene3D" id="2.40.37.10">
    <property type="entry name" value="Lyase, Ornithine Decarboxylase, Chain A, domain 1"/>
    <property type="match status" value="1"/>
</dbReference>
<evidence type="ECO:0000313" key="18">
    <source>
        <dbReference type="Proteomes" id="UP000656813"/>
    </source>
</evidence>
<dbReference type="PRINTS" id="PR01181">
    <property type="entry name" value="DAPDCRBXLASE"/>
</dbReference>